<dbReference type="eggNOG" id="ENOG502S7C8">
    <property type="taxonomic scope" value="Eukaryota"/>
</dbReference>
<evidence type="ECO:0000259" key="1">
    <source>
        <dbReference type="Pfam" id="PF20231"/>
    </source>
</evidence>
<evidence type="ECO:0000313" key="3">
    <source>
        <dbReference type="Proteomes" id="UP000054988"/>
    </source>
</evidence>
<evidence type="ECO:0000313" key="2">
    <source>
        <dbReference type="EMBL" id="KTB31240.1"/>
    </source>
</evidence>
<reference evidence="2 3" key="1">
    <citation type="submission" date="2015-12" db="EMBL/GenBank/DDBJ databases">
        <title>Draft genome sequence of Moniliophthora roreri, the causal agent of frosty pod rot of cacao.</title>
        <authorList>
            <person name="Aime M.C."/>
            <person name="Diaz-Valderrama J.R."/>
            <person name="Kijpornyongpan T."/>
            <person name="Phillips-Mora W."/>
        </authorList>
    </citation>
    <scope>NUCLEOTIDE SEQUENCE [LARGE SCALE GENOMIC DNA]</scope>
    <source>
        <strain evidence="2 3">MCA 2952</strain>
    </source>
</reference>
<comment type="caution">
    <text evidence="2">The sequence shown here is derived from an EMBL/GenBank/DDBJ whole genome shotgun (WGS) entry which is preliminary data.</text>
</comment>
<dbReference type="AlphaFoldDB" id="A0A0W0F4M3"/>
<sequence>MLGHEKTQFYPLRALNQEEASVGGTIRVLQKVMMEALGIMEEFVNAELRLFVGDWLSIRNIRLAKQEQADDINAFHKLNWVQEASMPFHFQLNALYALIRTHLGTNSGNPSWLEHHRTILHRGKLDPKKPEYNKARELVYHSLYTCILDCACIVLEKDSCEYLKNWKPWWKDFDAVAIEIVKHFASTSTAHKAMKDGDKVLAHSILFICDALFFWEFSDAVRDADVGRMWVIYDFWVYTFRGAGCHNYGNKILEMKAQFKYEYSPQLAEIVENTWLVNCFGLPGHSIPTDLYLEHNNNYTKNMFAAHGANASIEFIQKKGLACIEILRKFSTEMSAWFGSTEYSHRHSDVPAESDIQALCVDLESSQVHVFHPEGCHVEPLPSKKPRQKKNQQLTGVRDTLQDGREMLFDQGMFQQWLTQSLVGEGVDGALRNEDDEDYSLMNTAFDNSGGMMEVDTLNMDDIELIGDQVADGDVEDVDVNE</sequence>
<gene>
    <name evidence="2" type="ORF">WG66_16190</name>
</gene>
<name>A0A0W0F4M3_MONRR</name>
<accession>A0A0W0F4M3</accession>
<dbReference type="EMBL" id="LATX01002344">
    <property type="protein sequence ID" value="KTB31240.1"/>
    <property type="molecule type" value="Genomic_DNA"/>
</dbReference>
<proteinExistence type="predicted"/>
<dbReference type="Proteomes" id="UP000054988">
    <property type="component" value="Unassembled WGS sequence"/>
</dbReference>
<feature type="domain" description="DUF6589" evidence="1">
    <location>
        <begin position="3"/>
        <end position="347"/>
    </location>
</feature>
<dbReference type="InterPro" id="IPR046496">
    <property type="entry name" value="DUF6589"/>
</dbReference>
<protein>
    <recommendedName>
        <fullName evidence="1">DUF6589 domain-containing protein</fullName>
    </recommendedName>
</protein>
<organism evidence="2 3">
    <name type="scientific">Moniliophthora roreri</name>
    <name type="common">Frosty pod rot fungus</name>
    <name type="synonym">Monilia roreri</name>
    <dbReference type="NCBI Taxonomy" id="221103"/>
    <lineage>
        <taxon>Eukaryota</taxon>
        <taxon>Fungi</taxon>
        <taxon>Dikarya</taxon>
        <taxon>Basidiomycota</taxon>
        <taxon>Agaricomycotina</taxon>
        <taxon>Agaricomycetes</taxon>
        <taxon>Agaricomycetidae</taxon>
        <taxon>Agaricales</taxon>
        <taxon>Marasmiineae</taxon>
        <taxon>Marasmiaceae</taxon>
        <taxon>Moniliophthora</taxon>
    </lineage>
</organism>
<dbReference type="Pfam" id="PF20231">
    <property type="entry name" value="DUF6589"/>
    <property type="match status" value="1"/>
</dbReference>